<dbReference type="AlphaFoldDB" id="A0A0E9UF48"/>
<reference evidence="1" key="2">
    <citation type="journal article" date="2015" name="Fish Shellfish Immunol.">
        <title>Early steps in the European eel (Anguilla anguilla)-Vibrio vulnificus interaction in the gills: Role of the RtxA13 toxin.</title>
        <authorList>
            <person name="Callol A."/>
            <person name="Pajuelo D."/>
            <person name="Ebbesson L."/>
            <person name="Teles M."/>
            <person name="MacKenzie S."/>
            <person name="Amaro C."/>
        </authorList>
    </citation>
    <scope>NUCLEOTIDE SEQUENCE</scope>
</reference>
<protein>
    <submittedName>
        <fullName evidence="1">Uncharacterized protein</fullName>
    </submittedName>
</protein>
<evidence type="ECO:0000313" key="1">
    <source>
        <dbReference type="EMBL" id="JAH64479.1"/>
    </source>
</evidence>
<reference evidence="1" key="1">
    <citation type="submission" date="2014-11" db="EMBL/GenBank/DDBJ databases">
        <authorList>
            <person name="Amaro Gonzalez C."/>
        </authorList>
    </citation>
    <scope>NUCLEOTIDE SEQUENCE</scope>
</reference>
<accession>A0A0E9UF48</accession>
<proteinExistence type="predicted"/>
<sequence length="42" mass="5091">MNHRASQRKQQAFNVKLSDRRYFNRWDQDTFYFAGSSSKQSC</sequence>
<dbReference type="EMBL" id="GBXM01044098">
    <property type="protein sequence ID" value="JAH64479.1"/>
    <property type="molecule type" value="Transcribed_RNA"/>
</dbReference>
<name>A0A0E9UF48_ANGAN</name>
<organism evidence="1">
    <name type="scientific">Anguilla anguilla</name>
    <name type="common">European freshwater eel</name>
    <name type="synonym">Muraena anguilla</name>
    <dbReference type="NCBI Taxonomy" id="7936"/>
    <lineage>
        <taxon>Eukaryota</taxon>
        <taxon>Metazoa</taxon>
        <taxon>Chordata</taxon>
        <taxon>Craniata</taxon>
        <taxon>Vertebrata</taxon>
        <taxon>Euteleostomi</taxon>
        <taxon>Actinopterygii</taxon>
        <taxon>Neopterygii</taxon>
        <taxon>Teleostei</taxon>
        <taxon>Anguilliformes</taxon>
        <taxon>Anguillidae</taxon>
        <taxon>Anguilla</taxon>
    </lineage>
</organism>